<protein>
    <recommendedName>
        <fullName evidence="3">DUF1190 domain-containing protein</fullName>
    </recommendedName>
</protein>
<reference evidence="1 2" key="1">
    <citation type="submission" date="2020-03" db="EMBL/GenBank/DDBJ databases">
        <authorList>
            <person name="Zhu W."/>
        </authorList>
    </citation>
    <scope>NUCLEOTIDE SEQUENCE [LARGE SCALE GENOMIC DNA]</scope>
    <source>
        <strain evidence="1 2">323-1</strain>
    </source>
</reference>
<dbReference type="EMBL" id="CP049801">
    <property type="protein sequence ID" value="QIO04469.1"/>
    <property type="molecule type" value="Genomic_DNA"/>
</dbReference>
<dbReference type="KEGG" id="asha:G8E00_00095"/>
<dbReference type="Proteomes" id="UP000502297">
    <property type="component" value="Chromosome"/>
</dbReference>
<keyword evidence="2" id="KW-1185">Reference proteome</keyword>
<dbReference type="PROSITE" id="PS51257">
    <property type="entry name" value="PROKAR_LIPOPROTEIN"/>
    <property type="match status" value="1"/>
</dbReference>
<proteinExistence type="predicted"/>
<evidence type="ECO:0000313" key="2">
    <source>
        <dbReference type="Proteomes" id="UP000502297"/>
    </source>
</evidence>
<evidence type="ECO:0000313" key="1">
    <source>
        <dbReference type="EMBL" id="QIO04469.1"/>
    </source>
</evidence>
<dbReference type="RefSeq" id="WP_166221173.1">
    <property type="nucleotide sequence ID" value="NZ_CP049801.1"/>
</dbReference>
<name>A0A6G8RR70_9GAMM</name>
<gene>
    <name evidence="1" type="ORF">G8E00_00095</name>
</gene>
<evidence type="ECO:0008006" key="3">
    <source>
        <dbReference type="Google" id="ProtNLM"/>
    </source>
</evidence>
<accession>A0A6G8RR70</accession>
<dbReference type="AlphaFoldDB" id="A0A6G8RR70"/>
<sequence>MRTKKISLVVVPILLSACSGQKTLQQDVYNNQYDCAMDWQTDLCETEDDENGSSSSSHGGYYVGRYLGPQYYQGNRKVKYLGRVFEPTSNRSVTQPRVSVRAYNGKTYSPIRGGFGRSGGSFGG</sequence>
<organism evidence="1 2">
    <name type="scientific">Acinetobacter shaoyimingii</name>
    <dbReference type="NCBI Taxonomy" id="2715164"/>
    <lineage>
        <taxon>Bacteria</taxon>
        <taxon>Pseudomonadati</taxon>
        <taxon>Pseudomonadota</taxon>
        <taxon>Gammaproteobacteria</taxon>
        <taxon>Moraxellales</taxon>
        <taxon>Moraxellaceae</taxon>
        <taxon>Acinetobacter</taxon>
    </lineage>
</organism>